<dbReference type="PROSITE" id="PS50082">
    <property type="entry name" value="WD_REPEATS_2"/>
    <property type="match status" value="1"/>
</dbReference>
<evidence type="ECO:0000313" key="5">
    <source>
        <dbReference type="EMBL" id="PWA72949.1"/>
    </source>
</evidence>
<dbReference type="Proteomes" id="UP000245207">
    <property type="component" value="Unassembled WGS sequence"/>
</dbReference>
<evidence type="ECO:0000256" key="1">
    <source>
        <dbReference type="ARBA" id="ARBA00022574"/>
    </source>
</evidence>
<accession>A0A2U1NHF0</accession>
<dbReference type="PROSITE" id="PS50011">
    <property type="entry name" value="PROTEIN_KINASE_DOM"/>
    <property type="match status" value="1"/>
</dbReference>
<dbReference type="GO" id="GO:0005524">
    <property type="term" value="F:ATP binding"/>
    <property type="evidence" value="ECO:0007669"/>
    <property type="project" value="InterPro"/>
</dbReference>
<dbReference type="InterPro" id="IPR015943">
    <property type="entry name" value="WD40/YVTN_repeat-like_dom_sf"/>
</dbReference>
<feature type="repeat" description="WD" evidence="3">
    <location>
        <begin position="595"/>
        <end position="635"/>
    </location>
</feature>
<dbReference type="PANTHER" id="PTHR44218:SF8">
    <property type="entry name" value="COATOMER BETA' SUBUNIT (COPB2)-RELATED"/>
    <property type="match status" value="1"/>
</dbReference>
<protein>
    <submittedName>
        <fullName evidence="5">G-protein beta WD-40 repeat-containing protein</fullName>
    </submittedName>
</protein>
<reference evidence="5 6" key="1">
    <citation type="journal article" date="2018" name="Mol. Plant">
        <title>The genome of Artemisia annua provides insight into the evolution of Asteraceae family and artemisinin biosynthesis.</title>
        <authorList>
            <person name="Shen Q."/>
            <person name="Zhang L."/>
            <person name="Liao Z."/>
            <person name="Wang S."/>
            <person name="Yan T."/>
            <person name="Shi P."/>
            <person name="Liu M."/>
            <person name="Fu X."/>
            <person name="Pan Q."/>
            <person name="Wang Y."/>
            <person name="Lv Z."/>
            <person name="Lu X."/>
            <person name="Zhang F."/>
            <person name="Jiang W."/>
            <person name="Ma Y."/>
            <person name="Chen M."/>
            <person name="Hao X."/>
            <person name="Li L."/>
            <person name="Tang Y."/>
            <person name="Lv G."/>
            <person name="Zhou Y."/>
            <person name="Sun X."/>
            <person name="Brodelius P.E."/>
            <person name="Rose J.K.C."/>
            <person name="Tang K."/>
        </authorList>
    </citation>
    <scope>NUCLEOTIDE SEQUENCE [LARGE SCALE GENOMIC DNA]</scope>
    <source>
        <strain evidence="6">cv. Huhao1</strain>
        <tissue evidence="5">Leaf</tissue>
    </source>
</reference>
<dbReference type="PROSITE" id="PS00678">
    <property type="entry name" value="WD_REPEATS_1"/>
    <property type="match status" value="1"/>
</dbReference>
<gene>
    <name evidence="5" type="ORF">CTI12_AA263180</name>
</gene>
<dbReference type="STRING" id="35608.A0A2U1NHF0"/>
<dbReference type="EMBL" id="PKPP01002816">
    <property type="protein sequence ID" value="PWA72949.1"/>
    <property type="molecule type" value="Genomic_DNA"/>
</dbReference>
<dbReference type="PROSITE" id="PS50294">
    <property type="entry name" value="WD_REPEATS_REGION"/>
    <property type="match status" value="1"/>
</dbReference>
<dbReference type="PANTHER" id="PTHR44218">
    <property type="entry name" value="PROTEIN SPA1-RELATED 2"/>
    <property type="match status" value="1"/>
</dbReference>
<evidence type="ECO:0000256" key="2">
    <source>
        <dbReference type="ARBA" id="ARBA00022737"/>
    </source>
</evidence>
<organism evidence="5 6">
    <name type="scientific">Artemisia annua</name>
    <name type="common">Sweet wormwood</name>
    <dbReference type="NCBI Taxonomy" id="35608"/>
    <lineage>
        <taxon>Eukaryota</taxon>
        <taxon>Viridiplantae</taxon>
        <taxon>Streptophyta</taxon>
        <taxon>Embryophyta</taxon>
        <taxon>Tracheophyta</taxon>
        <taxon>Spermatophyta</taxon>
        <taxon>Magnoliopsida</taxon>
        <taxon>eudicotyledons</taxon>
        <taxon>Gunneridae</taxon>
        <taxon>Pentapetalae</taxon>
        <taxon>asterids</taxon>
        <taxon>campanulids</taxon>
        <taxon>Asterales</taxon>
        <taxon>Asteraceae</taxon>
        <taxon>Asteroideae</taxon>
        <taxon>Anthemideae</taxon>
        <taxon>Artemisiinae</taxon>
        <taxon>Artemisia</taxon>
    </lineage>
</organism>
<evidence type="ECO:0000313" key="6">
    <source>
        <dbReference type="Proteomes" id="UP000245207"/>
    </source>
</evidence>
<dbReference type="Pfam" id="PF00400">
    <property type="entry name" value="WD40"/>
    <property type="match status" value="4"/>
</dbReference>
<dbReference type="InterPro" id="IPR001680">
    <property type="entry name" value="WD40_rpt"/>
</dbReference>
<evidence type="ECO:0000259" key="4">
    <source>
        <dbReference type="PROSITE" id="PS50011"/>
    </source>
</evidence>
<sequence>MMTKKKEMAFLAWLKVSSSMNLSNVVRQSTIDKGVVCKRSKMSSQYTAAQTTQNTQGMSLRKLLNCGFNEVNKAGRLEIYRQIVQVVDMAHSQGNALQDLRLSNFILLPSNEIIYFDSSAQHQVANFMDQNCRKHIQPGPASYSVTFDQLEKTWYACPEELYRSDLLSANIYSLGILLFETDLSFLGQLLGSFVSLEMQSAVMSDLRNRILPPSFIYKNPQEAEFCLWLLHPNPEYRPTTREMLQSELLTGSKDLNSKSTHTSIIDKNEDAELEVLHDFLISLKEQKEKHALELRQTIQLLETDMKICQHKNICRTFYDSDLSETDISQLESAYYSRQTRPLPAETESNERNDLDLLGNRKMCYEKNVGCINDVLDDICKFMRYRKFKVCGSLNNENLLNSANTICSLSFDRDENYIAAGGVSNQIKIYEFESLLHDSIDVKYPAVELVNKSKVSCVCWNKYLKNYLASTDYDGAVQVLAYCLCVSCTFHDVIGPQVWDAFTGQGLSYYTEHQRRAWCVDSSLVDPTQFASGSDDRSVKLWSLYNKTSNCTIKSAGSVCCVQFSPCSSNLLAFGSADYKIHCYDLRNTRIPWCTLAGHQKAVSHVMFIDSESLVSASTDSTLKLWDLKKTNSEAISTDACCMTYMGHTNEKNFVGLAVLDGYIACGSESNEVYSYYKSFPMPITSYKFGSTVSNETGDGNEQFVSSVCSREISNMIVAANSVGSITVLKML</sequence>
<dbReference type="Gene3D" id="1.10.510.10">
    <property type="entry name" value="Transferase(Phosphotransferase) domain 1"/>
    <property type="match status" value="1"/>
</dbReference>
<keyword evidence="2" id="KW-0677">Repeat</keyword>
<dbReference type="InterPro" id="IPR036322">
    <property type="entry name" value="WD40_repeat_dom_sf"/>
</dbReference>
<keyword evidence="1 3" id="KW-0853">WD repeat</keyword>
<dbReference type="InterPro" id="IPR000719">
    <property type="entry name" value="Prot_kinase_dom"/>
</dbReference>
<dbReference type="OrthoDB" id="273771at2759"/>
<dbReference type="SUPFAM" id="SSF50978">
    <property type="entry name" value="WD40 repeat-like"/>
    <property type="match status" value="1"/>
</dbReference>
<dbReference type="InterPro" id="IPR044630">
    <property type="entry name" value="SPA1/2/3/4"/>
</dbReference>
<name>A0A2U1NHF0_ARTAN</name>
<dbReference type="AlphaFoldDB" id="A0A2U1NHF0"/>
<dbReference type="Gene3D" id="2.130.10.10">
    <property type="entry name" value="YVTN repeat-like/Quinoprotein amine dehydrogenase"/>
    <property type="match status" value="1"/>
</dbReference>
<dbReference type="SUPFAM" id="SSF56112">
    <property type="entry name" value="Protein kinase-like (PK-like)"/>
    <property type="match status" value="1"/>
</dbReference>
<comment type="caution">
    <text evidence="5">The sequence shown here is derived from an EMBL/GenBank/DDBJ whole genome shotgun (WGS) entry which is preliminary data.</text>
</comment>
<dbReference type="InterPro" id="IPR019775">
    <property type="entry name" value="WD40_repeat_CS"/>
</dbReference>
<dbReference type="GO" id="GO:0004672">
    <property type="term" value="F:protein kinase activity"/>
    <property type="evidence" value="ECO:0007669"/>
    <property type="project" value="InterPro"/>
</dbReference>
<dbReference type="GO" id="GO:0009640">
    <property type="term" value="P:photomorphogenesis"/>
    <property type="evidence" value="ECO:0007669"/>
    <property type="project" value="InterPro"/>
</dbReference>
<evidence type="ECO:0000256" key="3">
    <source>
        <dbReference type="PROSITE-ProRule" id="PRU00221"/>
    </source>
</evidence>
<proteinExistence type="predicted"/>
<keyword evidence="6" id="KW-1185">Reference proteome</keyword>
<feature type="domain" description="Protein kinase" evidence="4">
    <location>
        <begin position="1"/>
        <end position="249"/>
    </location>
</feature>
<dbReference type="InterPro" id="IPR011009">
    <property type="entry name" value="Kinase-like_dom_sf"/>
</dbReference>
<dbReference type="SMART" id="SM00320">
    <property type="entry name" value="WD40"/>
    <property type="match status" value="6"/>
</dbReference>